<feature type="signal peptide" evidence="1">
    <location>
        <begin position="1"/>
        <end position="21"/>
    </location>
</feature>
<gene>
    <name evidence="2" type="ORF">H9L21_09350</name>
</gene>
<dbReference type="PROSITE" id="PS51257">
    <property type="entry name" value="PROKAR_LIPOPROTEIN"/>
    <property type="match status" value="1"/>
</dbReference>
<accession>A0ABX6SST9</accession>
<name>A0ABX6SST9_9ACTN</name>
<keyword evidence="1" id="KW-0732">Signal</keyword>
<evidence type="ECO:0008006" key="4">
    <source>
        <dbReference type="Google" id="ProtNLM"/>
    </source>
</evidence>
<dbReference type="Proteomes" id="UP000515871">
    <property type="component" value="Chromosome"/>
</dbReference>
<evidence type="ECO:0000313" key="2">
    <source>
        <dbReference type="EMBL" id="QNL93335.1"/>
    </source>
</evidence>
<keyword evidence="3" id="KW-1185">Reference proteome</keyword>
<evidence type="ECO:0000256" key="1">
    <source>
        <dbReference type="SAM" id="SignalP"/>
    </source>
</evidence>
<evidence type="ECO:0000313" key="3">
    <source>
        <dbReference type="Proteomes" id="UP000515871"/>
    </source>
</evidence>
<protein>
    <recommendedName>
        <fullName evidence="4">DUF1795 domain-containing protein</fullName>
    </recommendedName>
</protein>
<organism evidence="2 3">
    <name type="scientific">Aeromicrobium senzhongii</name>
    <dbReference type="NCBI Taxonomy" id="2663859"/>
    <lineage>
        <taxon>Bacteria</taxon>
        <taxon>Bacillati</taxon>
        <taxon>Actinomycetota</taxon>
        <taxon>Actinomycetes</taxon>
        <taxon>Propionibacteriales</taxon>
        <taxon>Nocardioidaceae</taxon>
        <taxon>Aeromicrobium</taxon>
    </lineage>
</organism>
<dbReference type="RefSeq" id="WP_154594753.1">
    <property type="nucleotide sequence ID" value="NZ_CP060587.1"/>
</dbReference>
<feature type="chain" id="PRO_5046995122" description="DUF1795 domain-containing protein" evidence="1">
    <location>
        <begin position="22"/>
        <end position="172"/>
    </location>
</feature>
<reference evidence="2 3" key="1">
    <citation type="submission" date="2020-08" db="EMBL/GenBank/DDBJ databases">
        <title>Novel species in genus Aeromicrobium.</title>
        <authorList>
            <person name="Zhang G."/>
        </authorList>
    </citation>
    <scope>NUCLEOTIDE SEQUENCE [LARGE SCALE GENOMIC DNA]</scope>
    <source>
        <strain evidence="3">zg-629</strain>
    </source>
</reference>
<dbReference type="EMBL" id="CP060587">
    <property type="protein sequence ID" value="QNL93335.1"/>
    <property type="molecule type" value="Genomic_DNA"/>
</dbReference>
<proteinExistence type="predicted"/>
<sequence length="172" mass="18055">MNKTLGSLLVALLLLATTAGCGEEPRPTGGAADGTERITSSDERLSVAKGSWTEHESSGTVVLTLQDAEDTSRQLIVSPFDTAAEAENQAIYLATGLAGQDIVCERTELGGRIAMDCPFSADGTDYRKVLVVLEHDTAAVALFQTAASSRREAFAALEAILDGGRWKDGAPL</sequence>